<feature type="region of interest" description="Disordered" evidence="8">
    <location>
        <begin position="1"/>
        <end position="28"/>
    </location>
</feature>
<keyword evidence="11" id="KW-1185">Reference proteome</keyword>
<dbReference type="CDD" id="cd00757">
    <property type="entry name" value="ThiF_MoeB_HesA_family"/>
    <property type="match status" value="1"/>
</dbReference>
<dbReference type="GeneID" id="37026370"/>
<dbReference type="InterPro" id="IPR045886">
    <property type="entry name" value="ThiF/MoeB/HesA"/>
</dbReference>
<keyword evidence="6" id="KW-0833">Ubl conjugation pathway</keyword>
<comment type="subcellular location">
    <subcellularLocation>
        <location evidence="1">Cytoplasm</location>
        <location evidence="1">Cytosol</location>
    </subcellularLocation>
</comment>
<evidence type="ECO:0000256" key="1">
    <source>
        <dbReference type="ARBA" id="ARBA00004514"/>
    </source>
</evidence>
<name>A0A316URE8_9BASI</name>
<dbReference type="Pfam" id="PF00581">
    <property type="entry name" value="Rhodanese"/>
    <property type="match status" value="1"/>
</dbReference>
<evidence type="ECO:0000256" key="2">
    <source>
        <dbReference type="ARBA" id="ARBA00022679"/>
    </source>
</evidence>
<dbReference type="GO" id="GO:0005524">
    <property type="term" value="F:ATP binding"/>
    <property type="evidence" value="ECO:0007669"/>
    <property type="project" value="UniProtKB-KW"/>
</dbReference>
<dbReference type="PANTHER" id="PTHR10953:SF102">
    <property type="entry name" value="ADENYLYLTRANSFERASE AND SULFURTRANSFERASE MOCS3"/>
    <property type="match status" value="1"/>
</dbReference>
<dbReference type="PANTHER" id="PTHR10953">
    <property type="entry name" value="UBIQUITIN-ACTIVATING ENZYME E1"/>
    <property type="match status" value="1"/>
</dbReference>
<dbReference type="RefSeq" id="XP_025360317.1">
    <property type="nucleotide sequence ID" value="XM_025504547.1"/>
</dbReference>
<dbReference type="GO" id="GO:0004792">
    <property type="term" value="F:thiosulfate-cyanide sulfurtransferase activity"/>
    <property type="evidence" value="ECO:0007669"/>
    <property type="project" value="TreeGrafter"/>
</dbReference>
<keyword evidence="5" id="KW-0547">Nucleotide-binding</keyword>
<protein>
    <recommendedName>
        <fullName evidence="9">Rhodanese domain-containing protein</fullName>
    </recommendedName>
</protein>
<feature type="domain" description="Rhodanese" evidence="9">
    <location>
        <begin position="368"/>
        <end position="464"/>
    </location>
</feature>
<keyword evidence="2" id="KW-0808">Transferase</keyword>
<keyword evidence="4" id="KW-0548">Nucleotidyltransferase</keyword>
<evidence type="ECO:0000256" key="7">
    <source>
        <dbReference type="ARBA" id="ARBA00022840"/>
    </source>
</evidence>
<dbReference type="EMBL" id="KZ819674">
    <property type="protein sequence ID" value="PWN25705.1"/>
    <property type="molecule type" value="Genomic_DNA"/>
</dbReference>
<evidence type="ECO:0000256" key="3">
    <source>
        <dbReference type="ARBA" id="ARBA00022694"/>
    </source>
</evidence>
<evidence type="ECO:0000256" key="6">
    <source>
        <dbReference type="ARBA" id="ARBA00022786"/>
    </source>
</evidence>
<dbReference type="GO" id="GO:0002143">
    <property type="term" value="P:tRNA wobble position uridine thiolation"/>
    <property type="evidence" value="ECO:0007669"/>
    <property type="project" value="TreeGrafter"/>
</dbReference>
<dbReference type="PROSITE" id="PS50206">
    <property type="entry name" value="RHODANESE_3"/>
    <property type="match status" value="1"/>
</dbReference>
<dbReference type="InterPro" id="IPR001763">
    <property type="entry name" value="Rhodanese-like_dom"/>
</dbReference>
<evidence type="ECO:0000313" key="11">
    <source>
        <dbReference type="Proteomes" id="UP000245884"/>
    </source>
</evidence>
<gene>
    <name evidence="10" type="ORF">BDZ90DRAFT_222898</name>
</gene>
<dbReference type="STRING" id="1569628.A0A316URE8"/>
<proteinExistence type="predicted"/>
<evidence type="ECO:0000256" key="4">
    <source>
        <dbReference type="ARBA" id="ARBA00022695"/>
    </source>
</evidence>
<dbReference type="InterPro" id="IPR000594">
    <property type="entry name" value="ThiF_NAD_FAD-bd"/>
</dbReference>
<dbReference type="GO" id="GO:0005829">
    <property type="term" value="C:cytosol"/>
    <property type="evidence" value="ECO:0007669"/>
    <property type="project" value="UniProtKB-SubCell"/>
</dbReference>
<evidence type="ECO:0000259" key="9">
    <source>
        <dbReference type="PROSITE" id="PS50206"/>
    </source>
</evidence>
<dbReference type="Proteomes" id="UP000245884">
    <property type="component" value="Unassembled WGS sequence"/>
</dbReference>
<feature type="compositionally biased region" description="Basic and acidic residues" evidence="8">
    <location>
        <begin position="1"/>
        <end position="11"/>
    </location>
</feature>
<dbReference type="InterPro" id="IPR036873">
    <property type="entry name" value="Rhodanese-like_dom_sf"/>
</dbReference>
<sequence>MKDTGLHHRGEQDEEEEELWPPAPTKIDSLPLTPSEYQRYGRQMILPGFGGLPAQLILKRSRVLVVGAGGLGCPAVQYLALGGVGHITVVDHDVVERSNLARQCLHTEKRIGMSKAESIRVAVEALNPHVTLAPITQQFTASNALPLVSSHDLVLDCTDNPLTRYLINDAAVLCGKAVVSGAAQGLEGQLVVLHRELYDINGAGSSGRGPCYRCLFPVAPRPQDVTDCSEGGVLGTITGLVGTLQANETIKLLLEGLHRSADGNGEGSPSPPTPTMLLASPMSVASSTLFRSIKLRPRRTDCRVCGDETALTAKGLRRISSLEEEDYISFCGLATLPPTGPGTEVEDYERRARTSVQDLTNLPRRPRLVVDVRTEEEWSIIRLPRGVNTISECRATALRAKQRGSKQADKEELSLSLSTRHVPVLCKRGNDSKMAVAALEQLLRFVDITGGLTAWSKQVDPGFPMY</sequence>
<organism evidence="10 11">
    <name type="scientific">Jaminaea rosea</name>
    <dbReference type="NCBI Taxonomy" id="1569628"/>
    <lineage>
        <taxon>Eukaryota</taxon>
        <taxon>Fungi</taxon>
        <taxon>Dikarya</taxon>
        <taxon>Basidiomycota</taxon>
        <taxon>Ustilaginomycotina</taxon>
        <taxon>Exobasidiomycetes</taxon>
        <taxon>Microstromatales</taxon>
        <taxon>Microstromatales incertae sedis</taxon>
        <taxon>Jaminaea</taxon>
    </lineage>
</organism>
<dbReference type="GO" id="GO:0032447">
    <property type="term" value="P:protein urmylation"/>
    <property type="evidence" value="ECO:0007669"/>
    <property type="project" value="TreeGrafter"/>
</dbReference>
<dbReference type="GO" id="GO:0016779">
    <property type="term" value="F:nucleotidyltransferase activity"/>
    <property type="evidence" value="ECO:0007669"/>
    <property type="project" value="UniProtKB-KW"/>
</dbReference>
<dbReference type="Pfam" id="PF00899">
    <property type="entry name" value="ThiF"/>
    <property type="match status" value="1"/>
</dbReference>
<evidence type="ECO:0000256" key="8">
    <source>
        <dbReference type="SAM" id="MobiDB-lite"/>
    </source>
</evidence>
<keyword evidence="7" id="KW-0067">ATP-binding</keyword>
<reference evidence="10 11" key="1">
    <citation type="journal article" date="2018" name="Mol. Biol. Evol.">
        <title>Broad Genomic Sampling Reveals a Smut Pathogenic Ancestry of the Fungal Clade Ustilaginomycotina.</title>
        <authorList>
            <person name="Kijpornyongpan T."/>
            <person name="Mondo S.J."/>
            <person name="Barry K."/>
            <person name="Sandor L."/>
            <person name="Lee J."/>
            <person name="Lipzen A."/>
            <person name="Pangilinan J."/>
            <person name="LaButti K."/>
            <person name="Hainaut M."/>
            <person name="Henrissat B."/>
            <person name="Grigoriev I.V."/>
            <person name="Spatafora J.W."/>
            <person name="Aime M.C."/>
        </authorList>
    </citation>
    <scope>NUCLEOTIDE SEQUENCE [LARGE SCALE GENOMIC DNA]</scope>
    <source>
        <strain evidence="10 11">MCA 5214</strain>
    </source>
</reference>
<evidence type="ECO:0000313" key="10">
    <source>
        <dbReference type="EMBL" id="PWN25705.1"/>
    </source>
</evidence>
<evidence type="ECO:0000256" key="5">
    <source>
        <dbReference type="ARBA" id="ARBA00022741"/>
    </source>
</evidence>
<dbReference type="GO" id="GO:0042292">
    <property type="term" value="F:URM1 activating enzyme activity"/>
    <property type="evidence" value="ECO:0007669"/>
    <property type="project" value="TreeGrafter"/>
</dbReference>
<accession>A0A316URE8</accession>
<dbReference type="InterPro" id="IPR035985">
    <property type="entry name" value="Ubiquitin-activating_enz"/>
</dbReference>
<dbReference type="OrthoDB" id="10261062at2759"/>
<keyword evidence="3" id="KW-0819">tRNA processing</keyword>
<dbReference type="FunFam" id="3.40.50.720:FF:000033">
    <property type="entry name" value="Adenylyltransferase and sulfurtransferase MOCS3"/>
    <property type="match status" value="1"/>
</dbReference>
<dbReference type="Gene3D" id="3.40.50.720">
    <property type="entry name" value="NAD(P)-binding Rossmann-like Domain"/>
    <property type="match status" value="1"/>
</dbReference>
<dbReference type="AlphaFoldDB" id="A0A316URE8"/>
<dbReference type="Gene3D" id="3.40.250.10">
    <property type="entry name" value="Rhodanese-like domain"/>
    <property type="match status" value="1"/>
</dbReference>
<dbReference type="SUPFAM" id="SSF69572">
    <property type="entry name" value="Activating enzymes of the ubiquitin-like proteins"/>
    <property type="match status" value="1"/>
</dbReference>